<dbReference type="EMBL" id="BMZC01000010">
    <property type="protein sequence ID" value="GGZ73246.1"/>
    <property type="molecule type" value="Genomic_DNA"/>
</dbReference>
<name>A0A8H9IDZ5_9ALTE</name>
<evidence type="ECO:0000256" key="2">
    <source>
        <dbReference type="ARBA" id="ARBA00023125"/>
    </source>
</evidence>
<protein>
    <recommendedName>
        <fullName evidence="4">Tyr recombinase domain-containing protein</fullName>
    </recommendedName>
</protein>
<evidence type="ECO:0000256" key="3">
    <source>
        <dbReference type="ARBA" id="ARBA00023172"/>
    </source>
</evidence>
<reference evidence="5" key="2">
    <citation type="submission" date="2020-09" db="EMBL/GenBank/DDBJ databases">
        <authorList>
            <person name="Sun Q."/>
            <person name="Kim S."/>
        </authorList>
    </citation>
    <scope>NUCLEOTIDE SEQUENCE</scope>
    <source>
        <strain evidence="5">KCTC 32337</strain>
    </source>
</reference>
<dbReference type="Pfam" id="PF13495">
    <property type="entry name" value="Phage_int_SAM_4"/>
    <property type="match status" value="1"/>
</dbReference>
<dbReference type="RefSeq" id="WP_252732746.1">
    <property type="nucleotide sequence ID" value="NZ_JAHKQP010000036.1"/>
</dbReference>
<keyword evidence="2" id="KW-0238">DNA-binding</keyword>
<dbReference type="Gene3D" id="1.10.443.10">
    <property type="entry name" value="Intergrase catalytic core"/>
    <property type="match status" value="1"/>
</dbReference>
<keyword evidence="1" id="KW-0229">DNA integration</keyword>
<evidence type="ECO:0000313" key="6">
    <source>
        <dbReference type="Proteomes" id="UP000622604"/>
    </source>
</evidence>
<organism evidence="5 6">
    <name type="scientific">Paraglaciecola chathamensis</name>
    <dbReference type="NCBI Taxonomy" id="368405"/>
    <lineage>
        <taxon>Bacteria</taxon>
        <taxon>Pseudomonadati</taxon>
        <taxon>Pseudomonadota</taxon>
        <taxon>Gammaproteobacteria</taxon>
        <taxon>Alteromonadales</taxon>
        <taxon>Alteromonadaceae</taxon>
        <taxon>Paraglaciecola</taxon>
    </lineage>
</organism>
<dbReference type="InterPro" id="IPR004107">
    <property type="entry name" value="Integrase_SAM-like_N"/>
</dbReference>
<evidence type="ECO:0000256" key="1">
    <source>
        <dbReference type="ARBA" id="ARBA00022908"/>
    </source>
</evidence>
<proteinExistence type="predicted"/>
<dbReference type="AlphaFoldDB" id="A0A8H9IDZ5"/>
<keyword evidence="3" id="KW-0233">DNA recombination</keyword>
<dbReference type="Gene3D" id="1.10.150.130">
    <property type="match status" value="1"/>
</dbReference>
<dbReference type="InterPro" id="IPR010998">
    <property type="entry name" value="Integrase_recombinase_N"/>
</dbReference>
<dbReference type="GO" id="GO:0003677">
    <property type="term" value="F:DNA binding"/>
    <property type="evidence" value="ECO:0007669"/>
    <property type="project" value="UniProtKB-KW"/>
</dbReference>
<accession>A0A8H9IDZ5</accession>
<dbReference type="Proteomes" id="UP000622604">
    <property type="component" value="Unassembled WGS sequence"/>
</dbReference>
<reference evidence="5" key="1">
    <citation type="journal article" date="2014" name="Int. J. Syst. Evol. Microbiol.">
        <title>Complete genome sequence of Corynebacterium casei LMG S-19264T (=DSM 44701T), isolated from a smear-ripened cheese.</title>
        <authorList>
            <consortium name="US DOE Joint Genome Institute (JGI-PGF)"/>
            <person name="Walter F."/>
            <person name="Albersmeier A."/>
            <person name="Kalinowski J."/>
            <person name="Ruckert C."/>
        </authorList>
    </citation>
    <scope>NUCLEOTIDE SEQUENCE</scope>
    <source>
        <strain evidence="5">KCTC 32337</strain>
    </source>
</reference>
<dbReference type="InterPro" id="IPR013762">
    <property type="entry name" value="Integrase-like_cat_sf"/>
</dbReference>
<gene>
    <name evidence="5" type="ORF">GCM10011274_34630</name>
</gene>
<comment type="caution">
    <text evidence="5">The sequence shown here is derived from an EMBL/GenBank/DDBJ whole genome shotgun (WGS) entry which is preliminary data.</text>
</comment>
<dbReference type="InterPro" id="IPR002104">
    <property type="entry name" value="Integrase_catalytic"/>
</dbReference>
<feature type="domain" description="Tyr recombinase" evidence="4">
    <location>
        <begin position="104"/>
        <end position="161"/>
    </location>
</feature>
<dbReference type="GO" id="GO:0006310">
    <property type="term" value="P:DNA recombination"/>
    <property type="evidence" value="ECO:0007669"/>
    <property type="project" value="UniProtKB-KW"/>
</dbReference>
<sequence>MPNSPSPFLTMVAEEMYKKRYAKRTIESYIKWIRRFILFHNKQHPTYLHDNEVEAFLSHLVLKQDCAANTQSSALNALVFLYRDIMDKPLTLKLNFVKSNRQQKLPVVLTIDETRRFFAVINAHQKLATSILYGSGLRLMECVRLRVQDIDFDFKSIKVLI</sequence>
<dbReference type="InterPro" id="IPR011010">
    <property type="entry name" value="DNA_brk_join_enz"/>
</dbReference>
<evidence type="ECO:0000313" key="5">
    <source>
        <dbReference type="EMBL" id="GGZ73246.1"/>
    </source>
</evidence>
<dbReference type="PROSITE" id="PS51898">
    <property type="entry name" value="TYR_RECOMBINASE"/>
    <property type="match status" value="1"/>
</dbReference>
<evidence type="ECO:0000259" key="4">
    <source>
        <dbReference type="PROSITE" id="PS51898"/>
    </source>
</evidence>
<dbReference type="Pfam" id="PF00589">
    <property type="entry name" value="Phage_integrase"/>
    <property type="match status" value="1"/>
</dbReference>
<dbReference type="SUPFAM" id="SSF56349">
    <property type="entry name" value="DNA breaking-rejoining enzymes"/>
    <property type="match status" value="1"/>
</dbReference>
<dbReference type="GO" id="GO:0015074">
    <property type="term" value="P:DNA integration"/>
    <property type="evidence" value="ECO:0007669"/>
    <property type="project" value="UniProtKB-KW"/>
</dbReference>